<dbReference type="Pfam" id="PF00001">
    <property type="entry name" value="7tm_1"/>
    <property type="match status" value="1"/>
</dbReference>
<feature type="transmembrane region" description="Helical" evidence="5">
    <location>
        <begin position="34"/>
        <end position="55"/>
    </location>
</feature>
<comment type="subcellular location">
    <subcellularLocation>
        <location evidence="1">Membrane</location>
    </subcellularLocation>
</comment>
<evidence type="ECO:0000313" key="7">
    <source>
        <dbReference type="EMBL" id="PIK55588.1"/>
    </source>
</evidence>
<sequence length="308" mass="35247">MVDNVFSNLTGPRVAEQDSGWSVSDIERSAYVRVTYAIISLFGLTGNALVIFVLVRIPSLRNRTSQFIIHLAFTDFLTCVWIIVFNLFPGSPAMPPGFLGDLICRIFINKFPLWATIFASVYSLVSVHLERFVAVVYPFRYKRLFTPSKSALIMVGCWLVGVISNSYFWFVYENEDGMCSIQPYPHFIIKRLVGVYTFSVVYIIPITFNFVVHKKMISVLKDKAAILESKEVTLANLDKAFLYQTHLGRVHLEYFLRKVAQERTWARKPNYRTTDPLSTPVPFHRDCDCVIIVGCASPFPSKGNRYYT</sequence>
<dbReference type="Gene3D" id="1.20.1070.10">
    <property type="entry name" value="Rhodopsin 7-helix transmembrane proteins"/>
    <property type="match status" value="1"/>
</dbReference>
<feature type="transmembrane region" description="Helical" evidence="5">
    <location>
        <begin position="117"/>
        <end position="139"/>
    </location>
</feature>
<evidence type="ECO:0000256" key="4">
    <source>
        <dbReference type="ARBA" id="ARBA00023136"/>
    </source>
</evidence>
<dbReference type="GO" id="GO:0016020">
    <property type="term" value="C:membrane"/>
    <property type="evidence" value="ECO:0007669"/>
    <property type="project" value="UniProtKB-SubCell"/>
</dbReference>
<feature type="transmembrane region" description="Helical" evidence="5">
    <location>
        <begin position="192"/>
        <end position="212"/>
    </location>
</feature>
<organism evidence="7 8">
    <name type="scientific">Stichopus japonicus</name>
    <name type="common">Sea cucumber</name>
    <dbReference type="NCBI Taxonomy" id="307972"/>
    <lineage>
        <taxon>Eukaryota</taxon>
        <taxon>Metazoa</taxon>
        <taxon>Echinodermata</taxon>
        <taxon>Eleutherozoa</taxon>
        <taxon>Echinozoa</taxon>
        <taxon>Holothuroidea</taxon>
        <taxon>Aspidochirotacea</taxon>
        <taxon>Aspidochirotida</taxon>
        <taxon>Stichopodidae</taxon>
        <taxon>Apostichopus</taxon>
    </lineage>
</organism>
<feature type="transmembrane region" description="Helical" evidence="5">
    <location>
        <begin position="67"/>
        <end position="88"/>
    </location>
</feature>
<evidence type="ECO:0000256" key="2">
    <source>
        <dbReference type="ARBA" id="ARBA00022692"/>
    </source>
</evidence>
<dbReference type="InterPro" id="IPR017452">
    <property type="entry name" value="GPCR_Rhodpsn_7TM"/>
</dbReference>
<accession>A0A2G8L5R9</accession>
<dbReference type="InterPro" id="IPR000276">
    <property type="entry name" value="GPCR_Rhodpsn"/>
</dbReference>
<proteinExistence type="predicted"/>
<keyword evidence="2 5" id="KW-0812">Transmembrane</keyword>
<dbReference type="EMBL" id="MRZV01000209">
    <property type="protein sequence ID" value="PIK55588.1"/>
    <property type="molecule type" value="Genomic_DNA"/>
</dbReference>
<gene>
    <name evidence="7" type="ORF">BSL78_07490</name>
</gene>
<dbReference type="AlphaFoldDB" id="A0A2G8L5R9"/>
<keyword evidence="4 5" id="KW-0472">Membrane</keyword>
<evidence type="ECO:0000256" key="1">
    <source>
        <dbReference type="ARBA" id="ARBA00004370"/>
    </source>
</evidence>
<evidence type="ECO:0000256" key="3">
    <source>
        <dbReference type="ARBA" id="ARBA00022989"/>
    </source>
</evidence>
<protein>
    <submittedName>
        <fullName evidence="7">Putative gastrin/cholecystokinin type B receptor-like</fullName>
    </submittedName>
</protein>
<feature type="transmembrane region" description="Helical" evidence="5">
    <location>
        <begin position="151"/>
        <end position="172"/>
    </location>
</feature>
<dbReference type="Proteomes" id="UP000230750">
    <property type="component" value="Unassembled WGS sequence"/>
</dbReference>
<reference evidence="7 8" key="1">
    <citation type="journal article" date="2017" name="PLoS Biol.">
        <title>The sea cucumber genome provides insights into morphological evolution and visceral regeneration.</title>
        <authorList>
            <person name="Zhang X."/>
            <person name="Sun L."/>
            <person name="Yuan J."/>
            <person name="Sun Y."/>
            <person name="Gao Y."/>
            <person name="Zhang L."/>
            <person name="Li S."/>
            <person name="Dai H."/>
            <person name="Hamel J.F."/>
            <person name="Liu C."/>
            <person name="Yu Y."/>
            <person name="Liu S."/>
            <person name="Lin W."/>
            <person name="Guo K."/>
            <person name="Jin S."/>
            <person name="Xu P."/>
            <person name="Storey K.B."/>
            <person name="Huan P."/>
            <person name="Zhang T."/>
            <person name="Zhou Y."/>
            <person name="Zhang J."/>
            <person name="Lin C."/>
            <person name="Li X."/>
            <person name="Xing L."/>
            <person name="Huo D."/>
            <person name="Sun M."/>
            <person name="Wang L."/>
            <person name="Mercier A."/>
            <person name="Li F."/>
            <person name="Yang H."/>
            <person name="Xiang J."/>
        </authorList>
    </citation>
    <scope>NUCLEOTIDE SEQUENCE [LARGE SCALE GENOMIC DNA]</scope>
    <source>
        <strain evidence="7">Shaxun</strain>
        <tissue evidence="7">Muscle</tissue>
    </source>
</reference>
<dbReference type="PANTHER" id="PTHR45698:SF1">
    <property type="entry name" value="TRACE AMINE-ASSOCIATED RECEPTOR 13C-LIKE"/>
    <property type="match status" value="1"/>
</dbReference>
<dbReference type="STRING" id="307972.A0A2G8L5R9"/>
<keyword evidence="7" id="KW-0675">Receptor</keyword>
<dbReference type="CDD" id="cd00637">
    <property type="entry name" value="7tm_classA_rhodopsin-like"/>
    <property type="match status" value="1"/>
</dbReference>
<evidence type="ECO:0000259" key="6">
    <source>
        <dbReference type="PROSITE" id="PS50262"/>
    </source>
</evidence>
<dbReference type="GO" id="GO:0004930">
    <property type="term" value="F:G protein-coupled receptor activity"/>
    <property type="evidence" value="ECO:0007669"/>
    <property type="project" value="InterPro"/>
</dbReference>
<comment type="caution">
    <text evidence="7">The sequence shown here is derived from an EMBL/GenBank/DDBJ whole genome shotgun (WGS) entry which is preliminary data.</text>
</comment>
<keyword evidence="3 5" id="KW-1133">Transmembrane helix</keyword>
<evidence type="ECO:0000313" key="8">
    <source>
        <dbReference type="Proteomes" id="UP000230750"/>
    </source>
</evidence>
<dbReference type="OrthoDB" id="5950491at2759"/>
<name>A0A2G8L5R9_STIJA</name>
<dbReference type="PANTHER" id="PTHR45698">
    <property type="entry name" value="TRACE AMINE-ASSOCIATED RECEPTOR 19N-RELATED"/>
    <property type="match status" value="1"/>
</dbReference>
<keyword evidence="8" id="KW-1185">Reference proteome</keyword>
<dbReference type="PRINTS" id="PR00237">
    <property type="entry name" value="GPCRRHODOPSN"/>
</dbReference>
<dbReference type="SUPFAM" id="SSF81321">
    <property type="entry name" value="Family A G protein-coupled receptor-like"/>
    <property type="match status" value="1"/>
</dbReference>
<dbReference type="PROSITE" id="PS50262">
    <property type="entry name" value="G_PROTEIN_RECEP_F1_2"/>
    <property type="match status" value="1"/>
</dbReference>
<evidence type="ECO:0000256" key="5">
    <source>
        <dbReference type="SAM" id="Phobius"/>
    </source>
</evidence>
<feature type="domain" description="G-protein coupled receptors family 1 profile" evidence="6">
    <location>
        <begin position="46"/>
        <end position="221"/>
    </location>
</feature>